<keyword evidence="2" id="KW-0812">Transmembrane</keyword>
<keyword evidence="2" id="KW-1133">Transmembrane helix</keyword>
<dbReference type="GO" id="GO:0015225">
    <property type="term" value="F:biotin transmembrane transporter activity"/>
    <property type="evidence" value="ECO:0007669"/>
    <property type="project" value="InterPro"/>
</dbReference>
<evidence type="ECO:0008006" key="5">
    <source>
        <dbReference type="Google" id="ProtNLM"/>
    </source>
</evidence>
<gene>
    <name evidence="3" type="ORF">TMPK1_28090</name>
</gene>
<evidence type="ECO:0000256" key="2">
    <source>
        <dbReference type="SAM" id="Phobius"/>
    </source>
</evidence>
<comment type="caution">
    <text evidence="3">The sequence shown here is derived from an EMBL/GenBank/DDBJ whole genome shotgun (WGS) entry which is preliminary data.</text>
</comment>
<organism evidence="3 4">
    <name type="scientific">Roseiterribacter gracilis</name>
    <dbReference type="NCBI Taxonomy" id="2812848"/>
    <lineage>
        <taxon>Bacteria</taxon>
        <taxon>Pseudomonadati</taxon>
        <taxon>Pseudomonadota</taxon>
        <taxon>Alphaproteobacteria</taxon>
        <taxon>Rhodospirillales</taxon>
        <taxon>Roseiterribacteraceae</taxon>
        <taxon>Roseiterribacter</taxon>
    </lineage>
</organism>
<feature type="transmembrane region" description="Helical" evidence="2">
    <location>
        <begin position="112"/>
        <end position="131"/>
    </location>
</feature>
<dbReference type="GO" id="GO:0005886">
    <property type="term" value="C:plasma membrane"/>
    <property type="evidence" value="ECO:0007669"/>
    <property type="project" value="InterPro"/>
</dbReference>
<feature type="transmembrane region" description="Helical" evidence="2">
    <location>
        <begin position="36"/>
        <end position="59"/>
    </location>
</feature>
<evidence type="ECO:0000313" key="4">
    <source>
        <dbReference type="Proteomes" id="UP000681075"/>
    </source>
</evidence>
<sequence length="162" mass="16548">MLGQPLLFAILGTAAIILGARCAVSLGTTPSTLQTLAVVLVAGIWGPWVGAVAVLLYAACAWAGLPVLSFGSAIPFPRFIHSASFGWVLGFLPAALLTGAARRWAGARLGPWFAVALAAHIVAIAVGLAWNRGGVELTVLLGALAKSAIAAVTLALLRGRMR</sequence>
<protein>
    <recommendedName>
        <fullName evidence="5">Biotin transporter</fullName>
    </recommendedName>
</protein>
<reference evidence="3" key="1">
    <citation type="submission" date="2021-02" db="EMBL/GenBank/DDBJ databases">
        <title>Genome sequence of Rhodospirillales sp. strain TMPK1 isolated from soil.</title>
        <authorList>
            <person name="Nakai R."/>
            <person name="Kusada H."/>
            <person name="Tamaki H."/>
        </authorList>
    </citation>
    <scope>NUCLEOTIDE SEQUENCE</scope>
    <source>
        <strain evidence="3">TMPK1</strain>
    </source>
</reference>
<feature type="transmembrane region" description="Helical" evidence="2">
    <location>
        <begin position="137"/>
        <end position="157"/>
    </location>
</feature>
<dbReference type="InterPro" id="IPR003784">
    <property type="entry name" value="BioY"/>
</dbReference>
<keyword evidence="2" id="KW-0472">Membrane</keyword>
<dbReference type="EMBL" id="BOPV01000001">
    <property type="protein sequence ID" value="GIL40572.1"/>
    <property type="molecule type" value="Genomic_DNA"/>
</dbReference>
<feature type="transmembrane region" description="Helical" evidence="2">
    <location>
        <begin position="79"/>
        <end position="100"/>
    </location>
</feature>
<dbReference type="Pfam" id="PF02632">
    <property type="entry name" value="BioY"/>
    <property type="match status" value="1"/>
</dbReference>
<dbReference type="RefSeq" id="WP_420243691.1">
    <property type="nucleotide sequence ID" value="NZ_BOPV01000001.1"/>
</dbReference>
<feature type="transmembrane region" description="Helical" evidence="2">
    <location>
        <begin position="6"/>
        <end position="24"/>
    </location>
</feature>
<evidence type="ECO:0000313" key="3">
    <source>
        <dbReference type="EMBL" id="GIL40572.1"/>
    </source>
</evidence>
<accession>A0A8S8XEZ8</accession>
<dbReference type="Proteomes" id="UP000681075">
    <property type="component" value="Unassembled WGS sequence"/>
</dbReference>
<comment type="similarity">
    <text evidence="1">Belongs to the BioY family.</text>
</comment>
<dbReference type="AlphaFoldDB" id="A0A8S8XEZ8"/>
<name>A0A8S8XEZ8_9PROT</name>
<proteinExistence type="inferred from homology"/>
<dbReference type="PANTHER" id="PTHR34295:SF1">
    <property type="entry name" value="BIOTIN TRANSPORTER BIOY"/>
    <property type="match status" value="1"/>
</dbReference>
<dbReference type="PANTHER" id="PTHR34295">
    <property type="entry name" value="BIOTIN TRANSPORTER BIOY"/>
    <property type="match status" value="1"/>
</dbReference>
<keyword evidence="4" id="KW-1185">Reference proteome</keyword>
<dbReference type="Gene3D" id="1.10.1760.20">
    <property type="match status" value="1"/>
</dbReference>
<evidence type="ECO:0000256" key="1">
    <source>
        <dbReference type="ARBA" id="ARBA00010692"/>
    </source>
</evidence>